<feature type="compositionally biased region" description="Polar residues" evidence="1">
    <location>
        <begin position="439"/>
        <end position="471"/>
    </location>
</feature>
<feature type="region of interest" description="Disordered" evidence="1">
    <location>
        <begin position="285"/>
        <end position="519"/>
    </location>
</feature>
<feature type="region of interest" description="Disordered" evidence="1">
    <location>
        <begin position="261"/>
        <end position="280"/>
    </location>
</feature>
<feature type="compositionally biased region" description="Polar residues" evidence="1">
    <location>
        <begin position="261"/>
        <end position="271"/>
    </location>
</feature>
<dbReference type="OrthoDB" id="4092340at2759"/>
<accession>A0A9P8ICB2</accession>
<dbReference type="EMBL" id="JAGHQL010000009">
    <property type="protein sequence ID" value="KAH0545125.1"/>
    <property type="molecule type" value="Genomic_DNA"/>
</dbReference>
<feature type="compositionally biased region" description="Low complexity" evidence="1">
    <location>
        <begin position="364"/>
        <end position="377"/>
    </location>
</feature>
<keyword evidence="3" id="KW-1185">Reference proteome</keyword>
<dbReference type="Proteomes" id="UP000698800">
    <property type="component" value="Unassembled WGS sequence"/>
</dbReference>
<evidence type="ECO:0000313" key="3">
    <source>
        <dbReference type="Proteomes" id="UP000698800"/>
    </source>
</evidence>
<feature type="compositionally biased region" description="Polar residues" evidence="1">
    <location>
        <begin position="504"/>
        <end position="516"/>
    </location>
</feature>
<comment type="caution">
    <text evidence="2">The sequence shown here is derived from an EMBL/GenBank/DDBJ whole genome shotgun (WGS) entry which is preliminary data.</text>
</comment>
<feature type="region of interest" description="Disordered" evidence="1">
    <location>
        <begin position="1"/>
        <end position="53"/>
    </location>
</feature>
<dbReference type="AlphaFoldDB" id="A0A9P8ICB2"/>
<organism evidence="2 3">
    <name type="scientific">Glutinoglossum americanum</name>
    <dbReference type="NCBI Taxonomy" id="1670608"/>
    <lineage>
        <taxon>Eukaryota</taxon>
        <taxon>Fungi</taxon>
        <taxon>Dikarya</taxon>
        <taxon>Ascomycota</taxon>
        <taxon>Pezizomycotina</taxon>
        <taxon>Geoglossomycetes</taxon>
        <taxon>Geoglossales</taxon>
        <taxon>Geoglossaceae</taxon>
        <taxon>Glutinoglossum</taxon>
    </lineage>
</organism>
<evidence type="ECO:0000313" key="2">
    <source>
        <dbReference type="EMBL" id="KAH0545125.1"/>
    </source>
</evidence>
<reference evidence="2" key="1">
    <citation type="submission" date="2021-03" db="EMBL/GenBank/DDBJ databases">
        <title>Comparative genomics and phylogenomic investigation of the class Geoglossomycetes provide insights into ecological specialization and systematics.</title>
        <authorList>
            <person name="Melie T."/>
            <person name="Pirro S."/>
            <person name="Miller A.N."/>
            <person name="Quandt A."/>
        </authorList>
    </citation>
    <scope>NUCLEOTIDE SEQUENCE</scope>
    <source>
        <strain evidence="2">GBOQ0MN5Z8</strain>
    </source>
</reference>
<name>A0A9P8ICB2_9PEZI</name>
<protein>
    <submittedName>
        <fullName evidence="2">Uncharacterized protein</fullName>
    </submittedName>
</protein>
<gene>
    <name evidence="2" type="ORF">FGG08_000737</name>
</gene>
<feature type="compositionally biased region" description="Low complexity" evidence="1">
    <location>
        <begin position="338"/>
        <end position="348"/>
    </location>
</feature>
<proteinExistence type="predicted"/>
<feature type="compositionally biased region" description="Basic and acidic residues" evidence="1">
    <location>
        <begin position="488"/>
        <end position="503"/>
    </location>
</feature>
<evidence type="ECO:0000256" key="1">
    <source>
        <dbReference type="SAM" id="MobiDB-lite"/>
    </source>
</evidence>
<feature type="compositionally biased region" description="Basic and acidic residues" evidence="1">
    <location>
        <begin position="396"/>
        <end position="409"/>
    </location>
</feature>
<sequence>MTYNNFPSSGALGVPGSGFASRGKGSHIKRISVAPPKLSDDGLASGAPTPRTSRSHLLAGLRTAPKSPAFPPSAPPEMVQRRTGFSEGIRYPDQENVHSARNFMPKTASGAFPVQVHSPAPLNPGRQVYSLPEQVLAPPAIHVANDQGEEHMDPNLYAELLATNLYLAQQQQRLQQQLINVTAAAQQFQGLNLNGQTGLGQQQMFATPPMTPNMGLYHQQLRSGMQPVITPVSGMQPGFYSVYNPMTGQHGYYIDPAAQQTHLPASPAPSTTRRDLSNSPPLEANVKAQVSSPPASSSPMCFQRSGSPPRTSDSPAQSSPSLPPSTANAFRRGHKKCSSLSLSANANSMTSDGGPKSSIPKTAGIPQTPTTGTFGPGQARVGEHPSRQPRGPPPLDELKEKPTTKHEGSKNFATRQRRRAVHSLVRAGIERRGARGAPSTGSMTPVSENEVSFAFSSDNDTDSVGSGSLSGKPSIGSLRAAANGAIGSEREKRKERSLERRSVDSQFTATSVSSDEGASVGGKLLEVKIDVLEADNMQRRKTPMLVLSSAEKRKTTLF</sequence>